<dbReference type="PANTHER" id="PTHR42850:SF2">
    <property type="entry name" value="BLL5683 PROTEIN"/>
    <property type="match status" value="1"/>
</dbReference>
<organism evidence="2 3">
    <name type="scientific">Stappia sediminis</name>
    <dbReference type="NCBI Taxonomy" id="2692190"/>
    <lineage>
        <taxon>Bacteria</taxon>
        <taxon>Pseudomonadati</taxon>
        <taxon>Pseudomonadota</taxon>
        <taxon>Alphaproteobacteria</taxon>
        <taxon>Hyphomicrobiales</taxon>
        <taxon>Stappiaceae</taxon>
        <taxon>Stappia</taxon>
    </lineage>
</organism>
<dbReference type="PIRSF" id="PIRSF000883">
    <property type="entry name" value="Pesterase_MJ0912"/>
    <property type="match status" value="1"/>
</dbReference>
<dbReference type="RefSeq" id="WP_160774009.1">
    <property type="nucleotide sequence ID" value="NZ_WUMV01000001.1"/>
</dbReference>
<dbReference type="GO" id="GO:0005737">
    <property type="term" value="C:cytoplasm"/>
    <property type="evidence" value="ECO:0007669"/>
    <property type="project" value="TreeGrafter"/>
</dbReference>
<dbReference type="InterPro" id="IPR029052">
    <property type="entry name" value="Metallo-depent_PP-like"/>
</dbReference>
<sequence length="248" mass="27533">MRIAVISDIHGNLLALEAVLEDLKAQAPDVIVNLGDCVSGALWPEETAQLLIDKNWLTIRGNHDRQLFDRPLEKMGASDAFTLPLLSETSREWLQTLPATERLCEEIFLCHGTPTRDNVYLTEKVVGPKGHMASEAETREKLEGESASLIFCGHTHIPRLIRVSTGQTILNAGSVGLPSYDDDHPNHHVMESGSPHARYAIATKTGGRWDFTERMIEYDWDRAAMQASENGRDDWAASLKNGFFGPLS</sequence>
<accession>A0A7X3LRI6</accession>
<dbReference type="EMBL" id="WUMV01000001">
    <property type="protein sequence ID" value="MXN63777.1"/>
    <property type="molecule type" value="Genomic_DNA"/>
</dbReference>
<keyword evidence="3" id="KW-1185">Reference proteome</keyword>
<reference evidence="2 3" key="1">
    <citation type="submission" date="2019-12" db="EMBL/GenBank/DDBJ databases">
        <authorList>
            <person name="Li M."/>
        </authorList>
    </citation>
    <scope>NUCLEOTIDE SEQUENCE [LARGE SCALE GENOMIC DNA]</scope>
    <source>
        <strain evidence="2 3">GBMRC 2046</strain>
    </source>
</reference>
<dbReference type="GO" id="GO:0016791">
    <property type="term" value="F:phosphatase activity"/>
    <property type="evidence" value="ECO:0007669"/>
    <property type="project" value="TreeGrafter"/>
</dbReference>
<evidence type="ECO:0000259" key="1">
    <source>
        <dbReference type="Pfam" id="PF00149"/>
    </source>
</evidence>
<dbReference type="Pfam" id="PF00149">
    <property type="entry name" value="Metallophos"/>
    <property type="match status" value="1"/>
</dbReference>
<dbReference type="InterPro" id="IPR011152">
    <property type="entry name" value="Pesterase_MJ0912"/>
</dbReference>
<evidence type="ECO:0000313" key="2">
    <source>
        <dbReference type="EMBL" id="MXN63777.1"/>
    </source>
</evidence>
<dbReference type="Proteomes" id="UP000433101">
    <property type="component" value="Unassembled WGS sequence"/>
</dbReference>
<protein>
    <submittedName>
        <fullName evidence="2">Metallophosphoesterase</fullName>
    </submittedName>
</protein>
<proteinExistence type="predicted"/>
<comment type="caution">
    <text evidence="2">The sequence shown here is derived from an EMBL/GenBank/DDBJ whole genome shotgun (WGS) entry which is preliminary data.</text>
</comment>
<dbReference type="InterPro" id="IPR050126">
    <property type="entry name" value="Ap4A_hydrolase"/>
</dbReference>
<dbReference type="AlphaFoldDB" id="A0A7X3LRI6"/>
<evidence type="ECO:0000313" key="3">
    <source>
        <dbReference type="Proteomes" id="UP000433101"/>
    </source>
</evidence>
<dbReference type="PANTHER" id="PTHR42850">
    <property type="entry name" value="METALLOPHOSPHOESTERASE"/>
    <property type="match status" value="1"/>
</dbReference>
<dbReference type="Gene3D" id="3.60.21.10">
    <property type="match status" value="1"/>
</dbReference>
<dbReference type="InterPro" id="IPR004843">
    <property type="entry name" value="Calcineurin-like_PHP"/>
</dbReference>
<dbReference type="CDD" id="cd00838">
    <property type="entry name" value="MPP_superfamily"/>
    <property type="match status" value="1"/>
</dbReference>
<gene>
    <name evidence="2" type="ORF">GR183_02570</name>
</gene>
<feature type="domain" description="Calcineurin-like phosphoesterase" evidence="1">
    <location>
        <begin position="1"/>
        <end position="158"/>
    </location>
</feature>
<name>A0A7X3LRI6_9HYPH</name>
<dbReference type="SUPFAM" id="SSF56300">
    <property type="entry name" value="Metallo-dependent phosphatases"/>
    <property type="match status" value="1"/>
</dbReference>